<keyword evidence="2" id="KW-1185">Reference proteome</keyword>
<feature type="chain" id="PRO_5010230371" evidence="1">
    <location>
        <begin position="21"/>
        <end position="385"/>
    </location>
</feature>
<evidence type="ECO:0000313" key="3">
    <source>
        <dbReference type="RefSeq" id="XP_017302210.1"/>
    </source>
</evidence>
<proteinExistence type="predicted"/>
<protein>
    <submittedName>
        <fullName evidence="3">Uncharacterized protein LOC108253196</fullName>
    </submittedName>
</protein>
<feature type="signal peptide" evidence="1">
    <location>
        <begin position="1"/>
        <end position="20"/>
    </location>
</feature>
<dbReference type="AlphaFoldDB" id="A0A1S4EJ27"/>
<evidence type="ECO:0000313" key="2">
    <source>
        <dbReference type="Proteomes" id="UP000079169"/>
    </source>
</evidence>
<reference evidence="3" key="1">
    <citation type="submission" date="2025-08" db="UniProtKB">
        <authorList>
            <consortium name="RefSeq"/>
        </authorList>
    </citation>
    <scope>IDENTIFICATION</scope>
</reference>
<dbReference type="RefSeq" id="XP_017302210.1">
    <property type="nucleotide sequence ID" value="XM_017446721.2"/>
</dbReference>
<name>A0A1S4EJ27_DIACI</name>
<dbReference type="GeneID" id="108253196"/>
<evidence type="ECO:0000256" key="1">
    <source>
        <dbReference type="SAM" id="SignalP"/>
    </source>
</evidence>
<organism evidence="2 3">
    <name type="scientific">Diaphorina citri</name>
    <name type="common">Asian citrus psyllid</name>
    <dbReference type="NCBI Taxonomy" id="121845"/>
    <lineage>
        <taxon>Eukaryota</taxon>
        <taxon>Metazoa</taxon>
        <taxon>Ecdysozoa</taxon>
        <taxon>Arthropoda</taxon>
        <taxon>Hexapoda</taxon>
        <taxon>Insecta</taxon>
        <taxon>Pterygota</taxon>
        <taxon>Neoptera</taxon>
        <taxon>Paraneoptera</taxon>
        <taxon>Hemiptera</taxon>
        <taxon>Sternorrhyncha</taxon>
        <taxon>Psylloidea</taxon>
        <taxon>Psyllidae</taxon>
        <taxon>Diaphorininae</taxon>
        <taxon>Diaphorina</taxon>
    </lineage>
</organism>
<dbReference type="KEGG" id="dci:108253196"/>
<gene>
    <name evidence="3" type="primary">LOC108253196</name>
</gene>
<keyword evidence="1" id="KW-0732">Signal</keyword>
<sequence length="385" mass="46745">MVPAVRLVVSFFCILPLTSGFEQSTRTRLTDEEFRALIQNRAHRYRYRHHRQRSTTKCPYLTSYVPFFGRYTYDHTRRPNFSTTFNPYVDYNMPNFPFHLYETNPYVKDVFNISFGSTTPYTTTENIFILYDDILLKKLYNHRARLFNEYDRYFPILFKRAWKYSVGALFYDNCDSRNHYYFPKTNLTRSDAIYAFYEFLKKVRQSLKEVLSWHFHQIPDHSSDIVFTQEKSINDMRHGFYTIENFISYDSNDINEIWDREHDNSSARYRHHIAHVNQKLQETIFPFVEKRYFNFLKNFKYPAAKDEAILDRYQIGSYLYKLCYKVVREIRTEPFFQFPTELPVVNYTSEELDIISKYQKAKVKAPQCETCEEREMIRNKKKNRI</sequence>
<dbReference type="PaxDb" id="121845-A0A1S4EJ27"/>
<accession>A0A1S4EJ27</accession>
<dbReference type="Proteomes" id="UP000079169">
    <property type="component" value="Unplaced"/>
</dbReference>